<comment type="caution">
    <text evidence="1">The sequence shown here is derived from an EMBL/GenBank/DDBJ whole genome shotgun (WGS) entry which is preliminary data.</text>
</comment>
<accession>X0SQC5</accession>
<organism evidence="1">
    <name type="scientific">marine sediment metagenome</name>
    <dbReference type="NCBI Taxonomy" id="412755"/>
    <lineage>
        <taxon>unclassified sequences</taxon>
        <taxon>metagenomes</taxon>
        <taxon>ecological metagenomes</taxon>
    </lineage>
</organism>
<feature type="non-terminal residue" evidence="1">
    <location>
        <position position="1"/>
    </location>
</feature>
<evidence type="ECO:0000313" key="1">
    <source>
        <dbReference type="EMBL" id="GAF83313.1"/>
    </source>
</evidence>
<protein>
    <submittedName>
        <fullName evidence="1">Uncharacterized protein</fullName>
    </submittedName>
</protein>
<name>X0SQC5_9ZZZZ</name>
<dbReference type="AlphaFoldDB" id="X0SQC5"/>
<gene>
    <name evidence="1" type="ORF">S01H1_01851</name>
</gene>
<sequence length="52" mass="5685">LAIALVLGTATQTLSIPGQYEKFLLIKVSERVSGTVLSEIWYSGFVRGVENE</sequence>
<reference evidence="1" key="1">
    <citation type="journal article" date="2014" name="Front. Microbiol.">
        <title>High frequency of phylogenetically diverse reductive dehalogenase-homologous genes in deep subseafloor sedimentary metagenomes.</title>
        <authorList>
            <person name="Kawai M."/>
            <person name="Futagami T."/>
            <person name="Toyoda A."/>
            <person name="Takaki Y."/>
            <person name="Nishi S."/>
            <person name="Hori S."/>
            <person name="Arai W."/>
            <person name="Tsubouchi T."/>
            <person name="Morono Y."/>
            <person name="Uchiyama I."/>
            <person name="Ito T."/>
            <person name="Fujiyama A."/>
            <person name="Inagaki F."/>
            <person name="Takami H."/>
        </authorList>
    </citation>
    <scope>NUCLEOTIDE SEQUENCE</scope>
    <source>
        <strain evidence="1">Expedition CK06-06</strain>
    </source>
</reference>
<proteinExistence type="predicted"/>
<dbReference type="EMBL" id="BARS01000843">
    <property type="protein sequence ID" value="GAF83313.1"/>
    <property type="molecule type" value="Genomic_DNA"/>
</dbReference>